<evidence type="ECO:0000256" key="11">
    <source>
        <dbReference type="ARBA" id="ARBA00043078"/>
    </source>
</evidence>
<dbReference type="Gene3D" id="3.20.20.80">
    <property type="entry name" value="Glycosidases"/>
    <property type="match status" value="1"/>
</dbReference>
<evidence type="ECO:0000313" key="13">
    <source>
        <dbReference type="EMBL" id="NMF92322.1"/>
    </source>
</evidence>
<keyword evidence="5" id="KW-0325">Glycoprotein</keyword>
<protein>
    <recommendedName>
        <fullName evidence="11">Endo-1,3-beta-glucanase btgC</fullName>
    </recommendedName>
    <alternativeName>
        <fullName evidence="10">Laminarinase btgC</fullName>
    </alternativeName>
</protein>
<dbReference type="PANTHER" id="PTHR16631:SF17">
    <property type="entry name" value="GLUCAN ENDO-1,3-BETA-GLUCOSIDASE BTGC"/>
    <property type="match status" value="1"/>
</dbReference>
<feature type="transmembrane region" description="Helical" evidence="12">
    <location>
        <begin position="441"/>
        <end position="460"/>
    </location>
</feature>
<feature type="transmembrane region" description="Helical" evidence="12">
    <location>
        <begin position="359"/>
        <end position="378"/>
    </location>
</feature>
<dbReference type="RefSeq" id="WP_169197641.1">
    <property type="nucleotide sequence ID" value="NZ_WTVH02000010.1"/>
</dbReference>
<dbReference type="SUPFAM" id="SSF51445">
    <property type="entry name" value="(Trans)glycosidases"/>
    <property type="match status" value="1"/>
</dbReference>
<evidence type="ECO:0000256" key="5">
    <source>
        <dbReference type="ARBA" id="ARBA00023180"/>
    </source>
</evidence>
<keyword evidence="14" id="KW-1185">Reference proteome</keyword>
<feature type="transmembrane region" description="Helical" evidence="12">
    <location>
        <begin position="328"/>
        <end position="347"/>
    </location>
</feature>
<name>A0ABX1N215_9RHOO</name>
<feature type="transmembrane region" description="Helical" evidence="12">
    <location>
        <begin position="390"/>
        <end position="410"/>
    </location>
</feature>
<gene>
    <name evidence="13" type="ORF">GO608_03115</name>
</gene>
<keyword evidence="8" id="KW-0624">Polysaccharide degradation</keyword>
<organism evidence="13 14">
    <name type="scientific">Aromatoleum buckelii</name>
    <dbReference type="NCBI Taxonomy" id="200254"/>
    <lineage>
        <taxon>Bacteria</taxon>
        <taxon>Pseudomonadati</taxon>
        <taxon>Pseudomonadota</taxon>
        <taxon>Betaproteobacteria</taxon>
        <taxon>Rhodocyclales</taxon>
        <taxon>Rhodocyclaceae</taxon>
        <taxon>Aromatoleum</taxon>
    </lineage>
</organism>
<evidence type="ECO:0000256" key="6">
    <source>
        <dbReference type="ARBA" id="ARBA00023277"/>
    </source>
</evidence>
<dbReference type="EMBL" id="WTVH01000003">
    <property type="protein sequence ID" value="NMF92322.1"/>
    <property type="molecule type" value="Genomic_DNA"/>
</dbReference>
<comment type="function">
    <text evidence="9">Glucanases play a role in cell expansion during growth, in cell-cell fusion during mating, and in spore release during sporulation. This enzyme may be involved in beta-glucan degradation. Active on laminarin and lichenan.</text>
</comment>
<evidence type="ECO:0000256" key="9">
    <source>
        <dbReference type="ARBA" id="ARBA00037649"/>
    </source>
</evidence>
<proteinExistence type="predicted"/>
<keyword evidence="12" id="KW-1133">Transmembrane helix</keyword>
<comment type="caution">
    <text evidence="13">The sequence shown here is derived from an EMBL/GenBank/DDBJ whole genome shotgun (WGS) entry which is preliminary data.</text>
</comment>
<evidence type="ECO:0000256" key="3">
    <source>
        <dbReference type="ARBA" id="ARBA00022801"/>
    </source>
</evidence>
<feature type="transmembrane region" description="Helical" evidence="12">
    <location>
        <begin position="12"/>
        <end position="33"/>
    </location>
</feature>
<keyword evidence="2" id="KW-1003">Cell membrane</keyword>
<feature type="transmembrane region" description="Helical" evidence="12">
    <location>
        <begin position="467"/>
        <end position="486"/>
    </location>
</feature>
<dbReference type="InterPro" id="IPR017853">
    <property type="entry name" value="GH"/>
</dbReference>
<evidence type="ECO:0000256" key="8">
    <source>
        <dbReference type="ARBA" id="ARBA00023326"/>
    </source>
</evidence>
<keyword evidence="6" id="KW-0119">Carbohydrate metabolism</keyword>
<evidence type="ECO:0000256" key="10">
    <source>
        <dbReference type="ARBA" id="ARBA00042373"/>
    </source>
</evidence>
<keyword evidence="12" id="KW-0812">Transmembrane</keyword>
<keyword evidence="4 12" id="KW-0472">Membrane</keyword>
<accession>A0ABX1N215</accession>
<keyword evidence="7" id="KW-0961">Cell wall biogenesis/degradation</keyword>
<evidence type="ECO:0000256" key="12">
    <source>
        <dbReference type="SAM" id="Phobius"/>
    </source>
</evidence>
<sequence>MPYFRPPRWSFIPWLALLLVHVVALAGLGMVIARQMQPVPMHDLQLADDERMKCVSYAPYRLPGQTPYDETLVISREQIVADLTALSRMTECVRLYSVTQGLEQVPDVARELGLGVLLGAWISADRKRSAIELDRAIRIANDNADVVRMLIVGNEVLLRRERTEDELRELIAYAAARTEVPVTYADVWEFWLKHRSLAGAVDRVTVHILPFWEDDPVGIEHAVAHVATVFESVREHFDKPVMIGETGWPSAGRQREASLPSPVNQARYIREFIHRAHDKGWDYNLIEAIDQPWKRRLEGTVGGYWGVLDVDLAPKFPLAGPVAARDTFVAPALGAALGVLVCLAVAAGGRSKRRTPLQLGALAAMGAVAGAVAVLHWEHAQLAYRNGLEWVLLGFVFAVGMLVPLTLARWSPESGIRSGVSAWTAWQRGRLASLDASTCLGLLRVVLLFAAAVGALLLFVDPRYRDFPSLLFIVPALTLGVIGWFANSRHAAEERLCAAVIAVSVVGRWLSEPLNPQAAVWLFTGLLLAAPTLRAAAGEDQ</sequence>
<dbReference type="PANTHER" id="PTHR16631">
    <property type="entry name" value="GLUCAN 1,3-BETA-GLUCOSIDASE"/>
    <property type="match status" value="1"/>
</dbReference>
<dbReference type="Proteomes" id="UP000601990">
    <property type="component" value="Unassembled WGS sequence"/>
</dbReference>
<evidence type="ECO:0000256" key="1">
    <source>
        <dbReference type="ARBA" id="ARBA00004236"/>
    </source>
</evidence>
<evidence type="ECO:0000313" key="14">
    <source>
        <dbReference type="Proteomes" id="UP000601990"/>
    </source>
</evidence>
<feature type="transmembrane region" description="Helical" evidence="12">
    <location>
        <begin position="518"/>
        <end position="537"/>
    </location>
</feature>
<reference evidence="13" key="1">
    <citation type="submission" date="2019-12" db="EMBL/GenBank/DDBJ databases">
        <title>Comparative genomics gives insights into the taxonomy of the Azoarcus-Aromatoleum group and reveals separate origins of nif in the plant-associated Azoarcus and non-plant-associated Aromatoleum sub-groups.</title>
        <authorList>
            <person name="Lafos M."/>
            <person name="Maluk M."/>
            <person name="Batista M."/>
            <person name="Junghare M."/>
            <person name="Carmona M."/>
            <person name="Faoro H."/>
            <person name="Cruz L.M."/>
            <person name="Battistoni F."/>
            <person name="De Souza E."/>
            <person name="Pedrosa F."/>
            <person name="Chen W.-M."/>
            <person name="Poole P.S."/>
            <person name="Dixon R.A."/>
            <person name="James E.K."/>
        </authorList>
    </citation>
    <scope>NUCLEOTIDE SEQUENCE</scope>
    <source>
        <strain evidence="13">U120</strain>
    </source>
</reference>
<evidence type="ECO:0000256" key="2">
    <source>
        <dbReference type="ARBA" id="ARBA00022475"/>
    </source>
</evidence>
<keyword evidence="3" id="KW-0378">Hydrolase</keyword>
<evidence type="ECO:0000256" key="7">
    <source>
        <dbReference type="ARBA" id="ARBA00023316"/>
    </source>
</evidence>
<evidence type="ECO:0000256" key="4">
    <source>
        <dbReference type="ARBA" id="ARBA00023136"/>
    </source>
</evidence>
<comment type="subcellular location">
    <subcellularLocation>
        <location evidence="1">Cell membrane</location>
    </subcellularLocation>
</comment>
<dbReference type="InterPro" id="IPR050732">
    <property type="entry name" value="Beta-glucan_modifiers"/>
</dbReference>